<dbReference type="EMBL" id="JAACJK010000109">
    <property type="protein sequence ID" value="KAF5333650.1"/>
    <property type="molecule type" value="Genomic_DNA"/>
</dbReference>
<feature type="domain" description="Transcription regulator Rua1 C-terminal" evidence="2">
    <location>
        <begin position="409"/>
        <end position="487"/>
    </location>
</feature>
<dbReference type="OrthoDB" id="5595379at2759"/>
<dbReference type="InterPro" id="IPR028012">
    <property type="entry name" value="Rua1_C"/>
</dbReference>
<evidence type="ECO:0000256" key="1">
    <source>
        <dbReference type="SAM" id="MobiDB-lite"/>
    </source>
</evidence>
<dbReference type="Pfam" id="PF14616">
    <property type="entry name" value="Rua1_C"/>
    <property type="match status" value="1"/>
</dbReference>
<keyword evidence="4" id="KW-1185">Reference proteome</keyword>
<evidence type="ECO:0000313" key="3">
    <source>
        <dbReference type="EMBL" id="KAF5333650.1"/>
    </source>
</evidence>
<proteinExistence type="predicted"/>
<dbReference type="AlphaFoldDB" id="A0A8H5C1W2"/>
<feature type="compositionally biased region" description="Polar residues" evidence="1">
    <location>
        <begin position="267"/>
        <end position="276"/>
    </location>
</feature>
<feature type="region of interest" description="Disordered" evidence="1">
    <location>
        <begin position="246"/>
        <end position="276"/>
    </location>
</feature>
<dbReference type="PANTHER" id="PTHR28125:SF2">
    <property type="entry name" value="MEIOTIC EXPRESSION UP-REGULATED PROTEIN 26"/>
    <property type="match status" value="1"/>
</dbReference>
<reference evidence="3 4" key="1">
    <citation type="journal article" date="2020" name="ISME J.">
        <title>Uncovering the hidden diversity of litter-decomposition mechanisms in mushroom-forming fungi.</title>
        <authorList>
            <person name="Floudas D."/>
            <person name="Bentzer J."/>
            <person name="Ahren D."/>
            <person name="Johansson T."/>
            <person name="Persson P."/>
            <person name="Tunlid A."/>
        </authorList>
    </citation>
    <scope>NUCLEOTIDE SEQUENCE [LARGE SCALE GENOMIC DNA]</scope>
    <source>
        <strain evidence="3 4">CBS 175.51</strain>
    </source>
</reference>
<dbReference type="Proteomes" id="UP000541558">
    <property type="component" value="Unassembled WGS sequence"/>
</dbReference>
<protein>
    <recommendedName>
        <fullName evidence="2">Transcription regulator Rua1 C-terminal domain-containing protein</fullName>
    </recommendedName>
</protein>
<feature type="region of interest" description="Disordered" evidence="1">
    <location>
        <begin position="312"/>
        <end position="339"/>
    </location>
</feature>
<feature type="compositionally biased region" description="Polar residues" evidence="1">
    <location>
        <begin position="327"/>
        <end position="339"/>
    </location>
</feature>
<sequence>MLPTNSNLLTEVANLSYSPAGLSNWPHWSPGTPSRPSPRTEEHSRELEAYRLAYDLNAQRILNNTHESSPVTRISSPYLSKILLGDSTTARLPILRYTPPHVLPSLALSETSDTGSQSPCPLTLSSPSFGSASFSSQDSYDLNTSPLAAIFNFRVPSGSFESEVSPVIRSTQAEPGDMPASVGQDEFPRSAGYPKLKTKSRSTFVESLVSSADSLGAEDPGSSHLDSAHVLRSPCKLSGSRQAYEEFSLAKPKSKGSPAGHHAPTCASKQGQPTSAATGLYGRQLRSSAPKRKLEVPAAALPSKRLRLVVKSPDLEKKETENPLVPGSSTTQQATERPTYTSRVFPDSVEISPFFGLFYRRFPASSYFYAAGERSPCSLFKVCNPGGTYNPPRSALDIYTPRDFPGIHYYSTNVVLNSYHMQYFHGISAASGRPFSPPLSFRVVPRSNPAKLERKEMRQGKCHKCSKWIDLEGVKDVESKVKELFWFVFQIKFRLHGLT</sequence>
<feature type="region of interest" description="Disordered" evidence="1">
    <location>
        <begin position="172"/>
        <end position="194"/>
    </location>
</feature>
<evidence type="ECO:0000259" key="2">
    <source>
        <dbReference type="Pfam" id="PF14616"/>
    </source>
</evidence>
<comment type="caution">
    <text evidence="3">The sequence shown here is derived from an EMBL/GenBank/DDBJ whole genome shotgun (WGS) entry which is preliminary data.</text>
</comment>
<feature type="region of interest" description="Disordered" evidence="1">
    <location>
        <begin position="26"/>
        <end position="45"/>
    </location>
</feature>
<name>A0A8H5C1W2_9AGAR</name>
<dbReference type="PANTHER" id="PTHR28125">
    <property type="entry name" value="MEIOTIC EXPRESSION UP-REGULATED PROTEIN 26"/>
    <property type="match status" value="1"/>
</dbReference>
<organism evidence="3 4">
    <name type="scientific">Ephemerocybe angulata</name>
    <dbReference type="NCBI Taxonomy" id="980116"/>
    <lineage>
        <taxon>Eukaryota</taxon>
        <taxon>Fungi</taxon>
        <taxon>Dikarya</taxon>
        <taxon>Basidiomycota</taxon>
        <taxon>Agaricomycotina</taxon>
        <taxon>Agaricomycetes</taxon>
        <taxon>Agaricomycetidae</taxon>
        <taxon>Agaricales</taxon>
        <taxon>Agaricineae</taxon>
        <taxon>Psathyrellaceae</taxon>
        <taxon>Ephemerocybe</taxon>
    </lineage>
</organism>
<gene>
    <name evidence="3" type="ORF">D9611_002232</name>
</gene>
<accession>A0A8H5C1W2</accession>
<evidence type="ECO:0000313" key="4">
    <source>
        <dbReference type="Proteomes" id="UP000541558"/>
    </source>
</evidence>